<reference evidence="1 2" key="1">
    <citation type="submission" date="2024-10" db="EMBL/GenBank/DDBJ databases">
        <title>Updated reference genomes for cyclostephanoid diatoms.</title>
        <authorList>
            <person name="Roberts W.R."/>
            <person name="Alverson A.J."/>
        </authorList>
    </citation>
    <scope>NUCLEOTIDE SEQUENCE [LARGE SCALE GENOMIC DNA]</scope>
    <source>
        <strain evidence="1 2">AJA228-03</strain>
    </source>
</reference>
<keyword evidence="2" id="KW-1185">Reference proteome</keyword>
<evidence type="ECO:0000313" key="2">
    <source>
        <dbReference type="Proteomes" id="UP001530377"/>
    </source>
</evidence>
<organism evidence="1 2">
    <name type="scientific">Cyclostephanos tholiformis</name>
    <dbReference type="NCBI Taxonomy" id="382380"/>
    <lineage>
        <taxon>Eukaryota</taxon>
        <taxon>Sar</taxon>
        <taxon>Stramenopiles</taxon>
        <taxon>Ochrophyta</taxon>
        <taxon>Bacillariophyta</taxon>
        <taxon>Coscinodiscophyceae</taxon>
        <taxon>Thalassiosirophycidae</taxon>
        <taxon>Stephanodiscales</taxon>
        <taxon>Stephanodiscaceae</taxon>
        <taxon>Cyclostephanos</taxon>
    </lineage>
</organism>
<dbReference type="InterPro" id="IPR036034">
    <property type="entry name" value="PDZ_sf"/>
</dbReference>
<evidence type="ECO:0000313" key="1">
    <source>
        <dbReference type="EMBL" id="KAL3823913.1"/>
    </source>
</evidence>
<sequence>MGDGTFYPVPYADVTVGESVMSAGERMHAFGVMRAGGGEGEGRRGRLDTLDSVMEESTLAGVTANGTTFGDDTTLEAAYRTDLGVVGVGGGGIGDPPFVDDDALRRFVVIAPAGKVGMVLDNVTGELPYVHSIKDESPLRRKVDVGDFLLSVDEVDCHGMSAVEASQEITSRSHRSERRLVFLRRSSGDVERGFEPDRRYASF</sequence>
<evidence type="ECO:0008006" key="3">
    <source>
        <dbReference type="Google" id="ProtNLM"/>
    </source>
</evidence>
<comment type="caution">
    <text evidence="1">The sequence shown here is derived from an EMBL/GenBank/DDBJ whole genome shotgun (WGS) entry which is preliminary data.</text>
</comment>
<accession>A0ABD3SHE8</accession>
<proteinExistence type="predicted"/>
<dbReference type="SUPFAM" id="SSF50156">
    <property type="entry name" value="PDZ domain-like"/>
    <property type="match status" value="1"/>
</dbReference>
<dbReference type="EMBL" id="JALLPB020000026">
    <property type="protein sequence ID" value="KAL3823913.1"/>
    <property type="molecule type" value="Genomic_DNA"/>
</dbReference>
<protein>
    <recommendedName>
        <fullName evidence="3">PDZ domain-containing protein</fullName>
    </recommendedName>
</protein>
<dbReference type="AlphaFoldDB" id="A0ABD3SHE8"/>
<dbReference type="Gene3D" id="2.30.42.10">
    <property type="match status" value="1"/>
</dbReference>
<dbReference type="PANTHER" id="PTHR38909">
    <property type="entry name" value="G PROTEIN GAMMA DOMAIN-CONTAINING PROTEIN"/>
    <property type="match status" value="1"/>
</dbReference>
<dbReference type="PANTHER" id="PTHR38909:SF1">
    <property type="entry name" value="G PROTEIN GAMMA DOMAIN-CONTAINING PROTEIN"/>
    <property type="match status" value="1"/>
</dbReference>
<name>A0ABD3SHE8_9STRA</name>
<dbReference type="Proteomes" id="UP001530377">
    <property type="component" value="Unassembled WGS sequence"/>
</dbReference>
<gene>
    <name evidence="1" type="ORF">ACHAXA_007884</name>
</gene>